<dbReference type="Pfam" id="PF00440">
    <property type="entry name" value="TetR_N"/>
    <property type="match status" value="1"/>
</dbReference>
<dbReference type="InterPro" id="IPR009057">
    <property type="entry name" value="Homeodomain-like_sf"/>
</dbReference>
<keyword evidence="2 4" id="KW-0238">DNA-binding</keyword>
<dbReference type="Gene3D" id="1.10.357.10">
    <property type="entry name" value="Tetracycline Repressor, domain 2"/>
    <property type="match status" value="1"/>
</dbReference>
<gene>
    <name evidence="6" type="ORF">GCM10009839_30400</name>
</gene>
<comment type="caution">
    <text evidence="6">The sequence shown here is derived from an EMBL/GenBank/DDBJ whole genome shotgun (WGS) entry which is preliminary data.</text>
</comment>
<proteinExistence type="predicted"/>
<feature type="domain" description="HTH tetR-type" evidence="5">
    <location>
        <begin position="18"/>
        <end position="78"/>
    </location>
</feature>
<reference evidence="6 7" key="1">
    <citation type="journal article" date="2019" name="Int. J. Syst. Evol. Microbiol.">
        <title>The Global Catalogue of Microorganisms (GCM) 10K type strain sequencing project: providing services to taxonomists for standard genome sequencing and annotation.</title>
        <authorList>
            <consortium name="The Broad Institute Genomics Platform"/>
            <consortium name="The Broad Institute Genome Sequencing Center for Infectious Disease"/>
            <person name="Wu L."/>
            <person name="Ma J."/>
        </authorList>
    </citation>
    <scope>NUCLEOTIDE SEQUENCE [LARGE SCALE GENOMIC DNA]</scope>
    <source>
        <strain evidence="6 7">JCM 16014</strain>
    </source>
</reference>
<dbReference type="InterPro" id="IPR001647">
    <property type="entry name" value="HTH_TetR"/>
</dbReference>
<name>A0ABN2U748_9ACTN</name>
<sequence length="214" mass="24235">MATEPADREPGLRERKKQRTREAIFEAAMALFADRGYDHVTMAEVARAADVAPATVFTHYASKEDLVYTLRLEVNDRLRTAMDERADQIGVLPALKEWLLGTHAYFTETPEAVERSRTFSRMLNDNPTLWSRSVGFLHERQMLLAELLMERFPDADPLLLEAAASQIAAATQTAVRYYQRDLAAGMARDEVLARASERADRVFEQLERGLADAF</sequence>
<dbReference type="PANTHER" id="PTHR30055">
    <property type="entry name" value="HTH-TYPE TRANSCRIPTIONAL REGULATOR RUTR"/>
    <property type="match status" value="1"/>
</dbReference>
<evidence type="ECO:0000256" key="2">
    <source>
        <dbReference type="ARBA" id="ARBA00023125"/>
    </source>
</evidence>
<dbReference type="PRINTS" id="PR00455">
    <property type="entry name" value="HTHTETR"/>
</dbReference>
<dbReference type="EMBL" id="BAAAQN010000015">
    <property type="protein sequence ID" value="GAA2028980.1"/>
    <property type="molecule type" value="Genomic_DNA"/>
</dbReference>
<evidence type="ECO:0000259" key="5">
    <source>
        <dbReference type="PROSITE" id="PS50977"/>
    </source>
</evidence>
<evidence type="ECO:0000313" key="7">
    <source>
        <dbReference type="Proteomes" id="UP001500751"/>
    </source>
</evidence>
<dbReference type="Gene3D" id="1.10.10.60">
    <property type="entry name" value="Homeodomain-like"/>
    <property type="match status" value="1"/>
</dbReference>
<dbReference type="InterPro" id="IPR050109">
    <property type="entry name" value="HTH-type_TetR-like_transc_reg"/>
</dbReference>
<dbReference type="RefSeq" id="WP_344666239.1">
    <property type="nucleotide sequence ID" value="NZ_BAAAQN010000015.1"/>
</dbReference>
<keyword evidence="3" id="KW-0804">Transcription</keyword>
<feature type="DNA-binding region" description="H-T-H motif" evidence="4">
    <location>
        <begin position="41"/>
        <end position="60"/>
    </location>
</feature>
<dbReference type="PROSITE" id="PS50977">
    <property type="entry name" value="HTH_TETR_2"/>
    <property type="match status" value="1"/>
</dbReference>
<dbReference type="Proteomes" id="UP001500751">
    <property type="component" value="Unassembled WGS sequence"/>
</dbReference>
<organism evidence="6 7">
    <name type="scientific">Catenulispora yoronensis</name>
    <dbReference type="NCBI Taxonomy" id="450799"/>
    <lineage>
        <taxon>Bacteria</taxon>
        <taxon>Bacillati</taxon>
        <taxon>Actinomycetota</taxon>
        <taxon>Actinomycetes</taxon>
        <taxon>Catenulisporales</taxon>
        <taxon>Catenulisporaceae</taxon>
        <taxon>Catenulispora</taxon>
    </lineage>
</organism>
<keyword evidence="7" id="KW-1185">Reference proteome</keyword>
<dbReference type="SUPFAM" id="SSF46689">
    <property type="entry name" value="Homeodomain-like"/>
    <property type="match status" value="1"/>
</dbReference>
<evidence type="ECO:0000256" key="1">
    <source>
        <dbReference type="ARBA" id="ARBA00023015"/>
    </source>
</evidence>
<keyword evidence="1" id="KW-0805">Transcription regulation</keyword>
<evidence type="ECO:0000313" key="6">
    <source>
        <dbReference type="EMBL" id="GAA2028980.1"/>
    </source>
</evidence>
<dbReference type="PANTHER" id="PTHR30055:SF234">
    <property type="entry name" value="HTH-TYPE TRANSCRIPTIONAL REGULATOR BETI"/>
    <property type="match status" value="1"/>
</dbReference>
<accession>A0ABN2U748</accession>
<evidence type="ECO:0000256" key="3">
    <source>
        <dbReference type="ARBA" id="ARBA00023163"/>
    </source>
</evidence>
<protein>
    <recommendedName>
        <fullName evidence="5">HTH tetR-type domain-containing protein</fullName>
    </recommendedName>
</protein>
<evidence type="ECO:0000256" key="4">
    <source>
        <dbReference type="PROSITE-ProRule" id="PRU00335"/>
    </source>
</evidence>